<protein>
    <recommendedName>
        <fullName evidence="3 4">Dephospho-CoA kinase</fullName>
        <ecNumber evidence="3 4">2.7.1.24</ecNumber>
    </recommendedName>
    <alternativeName>
        <fullName evidence="3">Dephosphocoenzyme A kinase</fullName>
    </alternativeName>
</protein>
<comment type="function">
    <text evidence="3">Catalyzes the phosphorylation of the 3'-hydroxyl group of dephosphocoenzyme A to form coenzyme A.</text>
</comment>
<dbReference type="Gene3D" id="3.40.50.300">
    <property type="entry name" value="P-loop containing nucleotide triphosphate hydrolases"/>
    <property type="match status" value="1"/>
</dbReference>
<dbReference type="PANTHER" id="PTHR10695">
    <property type="entry name" value="DEPHOSPHO-COA KINASE-RELATED"/>
    <property type="match status" value="1"/>
</dbReference>
<comment type="similarity">
    <text evidence="3">Belongs to the CoaE family.</text>
</comment>
<dbReference type="PANTHER" id="PTHR10695:SF46">
    <property type="entry name" value="BIFUNCTIONAL COENZYME A SYNTHASE-RELATED"/>
    <property type="match status" value="1"/>
</dbReference>
<dbReference type="GO" id="GO:0015937">
    <property type="term" value="P:coenzyme A biosynthetic process"/>
    <property type="evidence" value="ECO:0007669"/>
    <property type="project" value="UniProtKB-UniRule"/>
</dbReference>
<keyword evidence="6" id="KW-1185">Reference proteome</keyword>
<keyword evidence="3" id="KW-0173">Coenzyme A biosynthesis</keyword>
<keyword evidence="2 3" id="KW-0067">ATP-binding</keyword>
<dbReference type="Pfam" id="PF01121">
    <property type="entry name" value="CoaE"/>
    <property type="match status" value="1"/>
</dbReference>
<dbReference type="Proteomes" id="UP000030364">
    <property type="component" value="Unassembled WGS sequence"/>
</dbReference>
<dbReference type="InterPro" id="IPR027417">
    <property type="entry name" value="P-loop_NTPase"/>
</dbReference>
<dbReference type="PROSITE" id="PS51219">
    <property type="entry name" value="DPCK"/>
    <property type="match status" value="1"/>
</dbReference>
<dbReference type="EC" id="2.7.1.24" evidence="3 4"/>
<organism evidence="5 6">
    <name type="scientific">Thermus filiformis</name>
    <dbReference type="NCBI Taxonomy" id="276"/>
    <lineage>
        <taxon>Bacteria</taxon>
        <taxon>Thermotogati</taxon>
        <taxon>Deinococcota</taxon>
        <taxon>Deinococci</taxon>
        <taxon>Thermales</taxon>
        <taxon>Thermaceae</taxon>
        <taxon>Thermus</taxon>
    </lineage>
</organism>
<dbReference type="GO" id="GO:0004140">
    <property type="term" value="F:dephospho-CoA kinase activity"/>
    <property type="evidence" value="ECO:0007669"/>
    <property type="project" value="UniProtKB-UniRule"/>
</dbReference>
<accession>A0A0A2WSF4</accession>
<proteinExistence type="inferred from homology"/>
<evidence type="ECO:0000256" key="3">
    <source>
        <dbReference type="HAMAP-Rule" id="MF_00376"/>
    </source>
</evidence>
<evidence type="ECO:0000256" key="4">
    <source>
        <dbReference type="NCBIfam" id="TIGR00152"/>
    </source>
</evidence>
<dbReference type="AlphaFoldDB" id="A0A0A2WSF4"/>
<comment type="catalytic activity">
    <reaction evidence="3">
        <text>3'-dephospho-CoA + ATP = ADP + CoA + H(+)</text>
        <dbReference type="Rhea" id="RHEA:18245"/>
        <dbReference type="ChEBI" id="CHEBI:15378"/>
        <dbReference type="ChEBI" id="CHEBI:30616"/>
        <dbReference type="ChEBI" id="CHEBI:57287"/>
        <dbReference type="ChEBI" id="CHEBI:57328"/>
        <dbReference type="ChEBI" id="CHEBI:456216"/>
        <dbReference type="EC" id="2.7.1.24"/>
    </reaction>
</comment>
<keyword evidence="3" id="KW-0963">Cytoplasm</keyword>
<dbReference type="OrthoDB" id="9812943at2"/>
<dbReference type="CDD" id="cd02022">
    <property type="entry name" value="DPCK"/>
    <property type="match status" value="1"/>
</dbReference>
<dbReference type="SUPFAM" id="SSF52540">
    <property type="entry name" value="P-loop containing nucleoside triphosphate hydrolases"/>
    <property type="match status" value="1"/>
</dbReference>
<name>A0A0A2WSF4_THEFI</name>
<dbReference type="InterPro" id="IPR001977">
    <property type="entry name" value="Depp_CoAkinase"/>
</dbReference>
<keyword evidence="3" id="KW-0808">Transferase</keyword>
<dbReference type="UniPathway" id="UPA00241">
    <property type="reaction ID" value="UER00356"/>
</dbReference>
<dbReference type="NCBIfam" id="TIGR00152">
    <property type="entry name" value="dephospho-CoA kinase"/>
    <property type="match status" value="1"/>
</dbReference>
<dbReference type="STRING" id="276.THFILI_06905"/>
<dbReference type="GO" id="GO:0005524">
    <property type="term" value="F:ATP binding"/>
    <property type="evidence" value="ECO:0007669"/>
    <property type="project" value="UniProtKB-UniRule"/>
</dbReference>
<dbReference type="HAMAP" id="MF_00376">
    <property type="entry name" value="Dephospho_CoA_kinase"/>
    <property type="match status" value="1"/>
</dbReference>
<evidence type="ECO:0000256" key="1">
    <source>
        <dbReference type="ARBA" id="ARBA00022741"/>
    </source>
</evidence>
<evidence type="ECO:0000313" key="6">
    <source>
        <dbReference type="Proteomes" id="UP000030364"/>
    </source>
</evidence>
<comment type="pathway">
    <text evidence="3">Cofactor biosynthesis; coenzyme A biosynthesis; CoA from (R)-pantothenate: step 5/5.</text>
</comment>
<reference evidence="5 6" key="1">
    <citation type="journal article" date="2015" name="Genome Announc.">
        <title>Draft Genome Sequence of the Thermophile Thermus filiformis ATCC 43280, Producer of Carotenoid-(Di)glucoside-Branched Fatty Acid (Di)esters and Source of Hyperthermostable Enzymes of Biotechnological Interest.</title>
        <authorList>
            <person name="Mandelli F."/>
            <person name="Oliveira Ramires B."/>
            <person name="Couger M.B."/>
            <person name="Paixao D.A."/>
            <person name="Camilo C.M."/>
            <person name="Polikarpov I."/>
            <person name="Prade R."/>
            <person name="Riano-Pachon D.M."/>
            <person name="Squina F.M."/>
        </authorList>
    </citation>
    <scope>NUCLEOTIDE SEQUENCE [LARGE SCALE GENOMIC DNA]</scope>
    <source>
        <strain evidence="5 6">ATCC 43280</strain>
    </source>
</reference>
<feature type="binding site" evidence="3">
    <location>
        <begin position="24"/>
        <end position="29"/>
    </location>
    <ligand>
        <name>ATP</name>
        <dbReference type="ChEBI" id="CHEBI:30616"/>
    </ligand>
</feature>
<comment type="subcellular location">
    <subcellularLocation>
        <location evidence="3">Cytoplasm</location>
    </subcellularLocation>
</comment>
<keyword evidence="1 3" id="KW-0547">Nucleotide-binding</keyword>
<gene>
    <name evidence="3" type="primary">coaE</name>
    <name evidence="5" type="ORF">THFILI_06905</name>
</gene>
<comment type="caution">
    <text evidence="5">The sequence shown here is derived from an EMBL/GenBank/DDBJ whole genome shotgun (WGS) entry which is preliminary data.</text>
</comment>
<dbReference type="GO" id="GO:0005737">
    <property type="term" value="C:cytoplasm"/>
    <property type="evidence" value="ECO:0007669"/>
    <property type="project" value="UniProtKB-SubCell"/>
</dbReference>
<evidence type="ECO:0000256" key="2">
    <source>
        <dbReference type="ARBA" id="ARBA00022840"/>
    </source>
</evidence>
<keyword evidence="3 5" id="KW-0418">Kinase</keyword>
<dbReference type="EMBL" id="JPSL02000039">
    <property type="protein sequence ID" value="KGQ22748.2"/>
    <property type="molecule type" value="Genomic_DNA"/>
</dbReference>
<evidence type="ECO:0000313" key="5">
    <source>
        <dbReference type="EMBL" id="KGQ22748.2"/>
    </source>
</evidence>
<dbReference type="RefSeq" id="WP_038061434.1">
    <property type="nucleotide sequence ID" value="NZ_JPSL02000039.1"/>
</dbReference>
<sequence>MERPDRAKHPPIMPLKVGITGSLGSGKSTVAALLRERGYPVLDADALAREGREVLREEICRAFPEACREGALDERALARLVFSDEEKLRLLEGLLHPYVRRRLEEEMARLREAWPGGGAKAPILFLEIPLLFEVGWEKALDRTLVVAAPLEARLERVRLRSGLSREEALAREARQLPQEEKVRRADYVLWNTGDLDRLRRAVEALLRVLESSP</sequence>